<dbReference type="AlphaFoldDB" id="A0A1E3G559"/>
<dbReference type="SMART" id="SM00738">
    <property type="entry name" value="NGN"/>
    <property type="match status" value="1"/>
</dbReference>
<dbReference type="Pfam" id="PF02357">
    <property type="entry name" value="NusG"/>
    <property type="match status" value="2"/>
</dbReference>
<dbReference type="CDD" id="cd09891">
    <property type="entry name" value="NGN_Bact_1"/>
    <property type="match status" value="1"/>
</dbReference>
<dbReference type="InterPro" id="IPR036735">
    <property type="entry name" value="NGN_dom_sf"/>
</dbReference>
<dbReference type="Pfam" id="PF18298">
    <property type="entry name" value="NusG_add"/>
    <property type="match status" value="1"/>
</dbReference>
<feature type="domain" description="NusG-like N-terminal" evidence="8">
    <location>
        <begin position="2"/>
        <end position="282"/>
    </location>
</feature>
<feature type="domain" description="KOW" evidence="9">
    <location>
        <begin position="303"/>
        <end position="330"/>
    </location>
</feature>
<dbReference type="InterPro" id="IPR015869">
    <property type="entry name" value="Transcrpt_antiterm_NusG_bac_CS"/>
</dbReference>
<evidence type="ECO:0000256" key="7">
    <source>
        <dbReference type="RuleBase" id="RU000538"/>
    </source>
</evidence>
<dbReference type="HAMAP" id="MF_00948">
    <property type="entry name" value="NusG"/>
    <property type="match status" value="1"/>
</dbReference>
<evidence type="ECO:0000256" key="6">
    <source>
        <dbReference type="NCBIfam" id="TIGR00922"/>
    </source>
</evidence>
<dbReference type="SMART" id="SM00739">
    <property type="entry name" value="KOW"/>
    <property type="match status" value="1"/>
</dbReference>
<dbReference type="InterPro" id="IPR047050">
    <property type="entry name" value="NGN"/>
</dbReference>
<dbReference type="PROSITE" id="PS01014">
    <property type="entry name" value="NUSG"/>
    <property type="match status" value="1"/>
</dbReference>
<accession>A0A1E3G559</accession>
<evidence type="ECO:0000259" key="9">
    <source>
        <dbReference type="SMART" id="SM00739"/>
    </source>
</evidence>
<dbReference type="InterPro" id="IPR043425">
    <property type="entry name" value="NusG-like"/>
</dbReference>
<evidence type="ECO:0000313" key="10">
    <source>
        <dbReference type="EMBL" id="ODN31436.1"/>
    </source>
</evidence>
<dbReference type="OrthoDB" id="9809075at2"/>
<dbReference type="GO" id="GO:0005829">
    <property type="term" value="C:cytosol"/>
    <property type="evidence" value="ECO:0007669"/>
    <property type="project" value="TreeGrafter"/>
</dbReference>
<evidence type="ECO:0000256" key="4">
    <source>
        <dbReference type="ARBA" id="ARBA00023163"/>
    </source>
</evidence>
<evidence type="ECO:0000256" key="2">
    <source>
        <dbReference type="ARBA" id="ARBA00022814"/>
    </source>
</evidence>
<keyword evidence="1 5" id="KW-0806">Transcription termination</keyword>
<dbReference type="Gene3D" id="2.40.50.100">
    <property type="match status" value="2"/>
</dbReference>
<dbReference type="GO" id="GO:0032784">
    <property type="term" value="P:regulation of DNA-templated transcription elongation"/>
    <property type="evidence" value="ECO:0007669"/>
    <property type="project" value="InterPro"/>
</dbReference>
<dbReference type="InterPro" id="IPR014722">
    <property type="entry name" value="Rib_uL2_dom2"/>
</dbReference>
<evidence type="ECO:0000256" key="5">
    <source>
        <dbReference type="HAMAP-Rule" id="MF_00948"/>
    </source>
</evidence>
<organism evidence="10 11">
    <name type="scientific">Fervidobacterium thailandense</name>
    <dbReference type="NCBI Taxonomy" id="1008305"/>
    <lineage>
        <taxon>Bacteria</taxon>
        <taxon>Thermotogati</taxon>
        <taxon>Thermotogota</taxon>
        <taxon>Thermotogae</taxon>
        <taxon>Thermotogales</taxon>
        <taxon>Fervidobacteriaceae</taxon>
        <taxon>Fervidobacterium</taxon>
    </lineage>
</organism>
<dbReference type="Gene3D" id="3.30.70.940">
    <property type="entry name" value="NusG, N-terminal domain"/>
    <property type="match status" value="1"/>
</dbReference>
<evidence type="ECO:0000259" key="8">
    <source>
        <dbReference type="SMART" id="SM00738"/>
    </source>
</evidence>
<dbReference type="GO" id="GO:0006354">
    <property type="term" value="P:DNA-templated transcription elongation"/>
    <property type="evidence" value="ECO:0007669"/>
    <property type="project" value="UniProtKB-UniRule"/>
</dbReference>
<dbReference type="Proteomes" id="UP000094570">
    <property type="component" value="Unassembled WGS sequence"/>
</dbReference>
<dbReference type="NCBIfam" id="TIGR00922">
    <property type="entry name" value="nusG"/>
    <property type="match status" value="1"/>
</dbReference>
<dbReference type="EMBL" id="LWAF01000001">
    <property type="protein sequence ID" value="ODN31436.1"/>
    <property type="molecule type" value="Genomic_DNA"/>
</dbReference>
<dbReference type="SUPFAM" id="SSF50104">
    <property type="entry name" value="Translation proteins SH3-like domain"/>
    <property type="match status" value="1"/>
</dbReference>
<protein>
    <recommendedName>
        <fullName evidence="5 6">Transcription termination/antitermination protein NusG</fullName>
    </recommendedName>
</protein>
<dbReference type="GO" id="GO:0006353">
    <property type="term" value="P:DNA-templated transcription termination"/>
    <property type="evidence" value="ECO:0007669"/>
    <property type="project" value="UniProtKB-UniRule"/>
</dbReference>
<evidence type="ECO:0000313" key="11">
    <source>
        <dbReference type="Proteomes" id="UP000094570"/>
    </source>
</evidence>
<sequence>MKKEWYIIHTISGYENRVKENLEAKIQAQGYEHLVSRVVVLEETVIDTSSKSVERYIISHEAKLHVSNGKDVEKGTLLAEEPPIKVRRDGTIVEVSNARRIVIETTDRKFSRTYVIPESEKPVSGLRVGSSVFQGTLLASSEEYVSDIDGKVAVNEKVKKVIVRTPLGEEDTYVIPIEVYNSAVVKKGVVVRAGQMLAEGKKIYAKSTGRVSVVDYPTRREIIVQKTKKRKLYPGYLFVEMIMNDHTWEFVRGTPFVMGFVSAGGRPLPLKPEEVKYILRMAGLEQAAPVQVEKQPTAKVEFEIEPGDSVKIITGPFEGFVGVVKEVDEERQELKVSVTIFGRETPVTVHLSEVEKV</sequence>
<dbReference type="CDD" id="cd06091">
    <property type="entry name" value="KOW_NusG"/>
    <property type="match status" value="1"/>
</dbReference>
<dbReference type="InterPro" id="IPR008991">
    <property type="entry name" value="Translation_prot_SH3-like_sf"/>
</dbReference>
<comment type="caution">
    <text evidence="10">The sequence shown here is derived from an EMBL/GenBank/DDBJ whole genome shotgun (WGS) entry which is preliminary data.</text>
</comment>
<dbReference type="SUPFAM" id="SSF82679">
    <property type="entry name" value="N-utilization substance G protein NusG, N-terminal domain"/>
    <property type="match status" value="2"/>
</dbReference>
<dbReference type="Pfam" id="PF00467">
    <property type="entry name" value="KOW"/>
    <property type="match status" value="1"/>
</dbReference>
<proteinExistence type="inferred from homology"/>
<keyword evidence="2 5" id="KW-0889">Transcription antitermination</keyword>
<keyword evidence="3 5" id="KW-0805">Transcription regulation</keyword>
<dbReference type="PANTHER" id="PTHR30265">
    <property type="entry name" value="RHO-INTERACTING TRANSCRIPTION TERMINATION FACTOR NUSG"/>
    <property type="match status" value="1"/>
</dbReference>
<evidence type="ECO:0000256" key="1">
    <source>
        <dbReference type="ARBA" id="ARBA00022472"/>
    </source>
</evidence>
<dbReference type="PANTHER" id="PTHR30265:SF2">
    <property type="entry name" value="TRANSCRIPTION TERMINATION_ANTITERMINATION PROTEIN NUSG"/>
    <property type="match status" value="1"/>
</dbReference>
<dbReference type="InterPro" id="IPR006645">
    <property type="entry name" value="NGN-like_dom"/>
</dbReference>
<comment type="similarity">
    <text evidence="5 7">Belongs to the NusG family.</text>
</comment>
<evidence type="ECO:0000256" key="3">
    <source>
        <dbReference type="ARBA" id="ARBA00023015"/>
    </source>
</evidence>
<dbReference type="GO" id="GO:0031564">
    <property type="term" value="P:transcription antitermination"/>
    <property type="evidence" value="ECO:0007669"/>
    <property type="project" value="UniProtKB-UniRule"/>
</dbReference>
<dbReference type="STRING" id="1008305.A4H02_01420"/>
<keyword evidence="11" id="KW-1185">Reference proteome</keyword>
<reference evidence="11" key="1">
    <citation type="submission" date="2016-04" db="EMBL/GenBank/DDBJ databases">
        <title>The genome sequence project of a novel Fervidobacterium isolate from a hot spring in Thailand.</title>
        <authorList>
            <person name="Gonzalez J.M."/>
            <person name="Cuecas A."/>
            <person name="Kanoksilapatham W."/>
        </authorList>
    </citation>
    <scope>NUCLEOTIDE SEQUENCE [LARGE SCALE GENOMIC DNA]</scope>
    <source>
        <strain evidence="11">FC2004</strain>
    </source>
</reference>
<dbReference type="PRINTS" id="PR00338">
    <property type="entry name" value="NUSGTNSCPFCT"/>
</dbReference>
<gene>
    <name evidence="5" type="primary">nusG</name>
    <name evidence="10" type="ORF">A4H02_01420</name>
</gene>
<keyword evidence="4 5" id="KW-0804">Transcription</keyword>
<dbReference type="Gene3D" id="2.30.30.30">
    <property type="match status" value="1"/>
</dbReference>
<comment type="function">
    <text evidence="5 7">Participates in transcription elongation, termination and antitermination.</text>
</comment>
<dbReference type="InterPro" id="IPR005824">
    <property type="entry name" value="KOW"/>
</dbReference>
<dbReference type="InterPro" id="IPR001062">
    <property type="entry name" value="Transcrpt_antiterm_NusG"/>
</dbReference>
<name>A0A1E3G559_9BACT</name>
<dbReference type="InterPro" id="IPR040473">
    <property type="entry name" value="NusG_add"/>
</dbReference>
<dbReference type="RefSeq" id="WP_069292344.1">
    <property type="nucleotide sequence ID" value="NZ_CP140110.1"/>
</dbReference>